<dbReference type="EMBL" id="CP018047">
    <property type="protein sequence ID" value="AQU66978.1"/>
    <property type="molecule type" value="Genomic_DNA"/>
</dbReference>
<reference evidence="1 2" key="1">
    <citation type="submission" date="2016-11" db="EMBL/GenBank/DDBJ databases">
        <title>Complete genome sequence of Streptomyces niveus SCSIO 3406.</title>
        <authorList>
            <person name="Zhu Q."/>
            <person name="Cheng W."/>
            <person name="Song Y."/>
            <person name="Li Q."/>
            <person name="Ju J."/>
        </authorList>
    </citation>
    <scope>NUCLEOTIDE SEQUENCE [LARGE SCALE GENOMIC DNA]</scope>
    <source>
        <strain evidence="1 2">SCSIO 3406</strain>
    </source>
</reference>
<organism evidence="1 2">
    <name type="scientific">Streptomyces niveus</name>
    <name type="common">Streptomyces spheroides</name>
    <dbReference type="NCBI Taxonomy" id="193462"/>
    <lineage>
        <taxon>Bacteria</taxon>
        <taxon>Bacillati</taxon>
        <taxon>Actinomycetota</taxon>
        <taxon>Actinomycetes</taxon>
        <taxon>Kitasatosporales</taxon>
        <taxon>Streptomycetaceae</taxon>
        <taxon>Streptomyces</taxon>
    </lineage>
</organism>
<dbReference type="KEGG" id="snw:BBN63_12765"/>
<dbReference type="Proteomes" id="UP000189677">
    <property type="component" value="Chromosome"/>
</dbReference>
<dbReference type="RefSeq" id="WP_078075525.1">
    <property type="nucleotide sequence ID" value="NZ_CP018047.1"/>
</dbReference>
<keyword evidence="2" id="KW-1185">Reference proteome</keyword>
<dbReference type="AlphaFoldDB" id="A0A1U9QRT8"/>
<evidence type="ECO:0000313" key="1">
    <source>
        <dbReference type="EMBL" id="AQU66978.1"/>
    </source>
</evidence>
<accession>A0A1U9QRT8</accession>
<name>A0A1U9QRT8_STRNV</name>
<gene>
    <name evidence="1" type="ORF">BBN63_12765</name>
</gene>
<evidence type="ECO:0000313" key="2">
    <source>
        <dbReference type="Proteomes" id="UP000189677"/>
    </source>
</evidence>
<sequence length="203" mass="22099">MHTTIGPFTLASWKGTSPVGRKQSGWLGTSPEFGDIRVVYPAGPYAREKIVTAVEGALIPTATFETRGIHTEVVFMPTLNRATLRVGDEVVRMSRNRWAQTHRGRSLRMTYLGDAYTLTAINRWAYTLSRHPGAEDPGAVVTVRQSGRGSGKKATVQAVGRVLPVDVCLAALFCGVNRSVLTKLGAVRAGFSRIITFWLNLLG</sequence>
<proteinExistence type="predicted"/>
<protein>
    <submittedName>
        <fullName evidence="1">Uncharacterized protein</fullName>
    </submittedName>
</protein>
<dbReference type="OrthoDB" id="4184981at2"/>